<protein>
    <submittedName>
        <fullName evidence="7">Oligosaccharide flippase family protein</fullName>
    </submittedName>
</protein>
<feature type="transmembrane region" description="Helical" evidence="6">
    <location>
        <begin position="110"/>
        <end position="127"/>
    </location>
</feature>
<feature type="transmembrane region" description="Helical" evidence="6">
    <location>
        <begin position="296"/>
        <end position="319"/>
    </location>
</feature>
<proteinExistence type="predicted"/>
<keyword evidence="3 6" id="KW-0812">Transmembrane</keyword>
<dbReference type="EMBL" id="JABEND010000004">
    <property type="protein sequence ID" value="NNG35835.1"/>
    <property type="molecule type" value="Genomic_DNA"/>
</dbReference>
<feature type="transmembrane region" description="Helical" evidence="6">
    <location>
        <begin position="364"/>
        <end position="384"/>
    </location>
</feature>
<feature type="transmembrane region" description="Helical" evidence="6">
    <location>
        <begin position="178"/>
        <end position="199"/>
    </location>
</feature>
<accession>A0A849A5N2</accession>
<comment type="caution">
    <text evidence="7">The sequence shown here is derived from an EMBL/GenBank/DDBJ whole genome shotgun (WGS) entry which is preliminary data.</text>
</comment>
<keyword evidence="4 6" id="KW-1133">Transmembrane helix</keyword>
<sequence length="425" mass="44820">MLSKVLVMAISGAFGFFTTRLIIGHFGVADYAQYALLTSLTALIPFADLGMSAVVINSIAESPDPRTDQQVRRTLTSALRVLITSATVLIVIGVVITLAGWWPAIAGDGLLPGASIVVLGCVVIYAFNLPAGIGQRVLTGLAKNHLQILTGAVVAPLIFVGVFALVATDAPAGNQLSLVSYAAGAVAGMLSLALAARLIRPQLGRALRDVPRLKSAPGTRTMHVAWPMLVQLIALPIAMQTDRLLLSHLGTRSELAEYSLGAQLFGLVIQAFTAAGFALWPIFAKARAGGELRPPFKLAVGFGVASAAVALVMVLFLPWLTELIADGKVTLSSPLVIGYVCFVVVQAVKYPLGMYMTDARGLRFQVLPTIAMVPLNLGLSWLLIAPLGAAGPIIGSAVSVALCQLVPNWWYVRRDLARRRAASRG</sequence>
<dbReference type="PANTHER" id="PTHR30250">
    <property type="entry name" value="PST FAMILY PREDICTED COLANIC ACID TRANSPORTER"/>
    <property type="match status" value="1"/>
</dbReference>
<dbReference type="PANTHER" id="PTHR30250:SF11">
    <property type="entry name" value="O-ANTIGEN TRANSPORTER-RELATED"/>
    <property type="match status" value="1"/>
</dbReference>
<feature type="transmembrane region" description="Helical" evidence="6">
    <location>
        <begin position="331"/>
        <end position="352"/>
    </location>
</feature>
<feature type="transmembrane region" description="Helical" evidence="6">
    <location>
        <begin position="5"/>
        <end position="28"/>
    </location>
</feature>
<evidence type="ECO:0000256" key="2">
    <source>
        <dbReference type="ARBA" id="ARBA00022475"/>
    </source>
</evidence>
<reference evidence="7 8" key="1">
    <citation type="submission" date="2020-05" db="EMBL/GenBank/DDBJ databases">
        <title>Nakamurella sp. DB0629 isolated from air conditioner.</title>
        <authorList>
            <person name="Kim D.H."/>
            <person name="Kim D.-U."/>
        </authorList>
    </citation>
    <scope>NUCLEOTIDE SEQUENCE [LARGE SCALE GENOMIC DNA]</scope>
    <source>
        <strain evidence="7 8">DB0629</strain>
    </source>
</reference>
<dbReference type="AlphaFoldDB" id="A0A849A5N2"/>
<evidence type="ECO:0000313" key="8">
    <source>
        <dbReference type="Proteomes" id="UP000562984"/>
    </source>
</evidence>
<dbReference type="InterPro" id="IPR002797">
    <property type="entry name" value="Polysacc_synth"/>
</dbReference>
<comment type="subcellular location">
    <subcellularLocation>
        <location evidence="1">Cell membrane</location>
        <topology evidence="1">Multi-pass membrane protein</topology>
    </subcellularLocation>
</comment>
<dbReference type="Pfam" id="PF01943">
    <property type="entry name" value="Polysacc_synt"/>
    <property type="match status" value="1"/>
</dbReference>
<feature type="transmembrane region" description="Helical" evidence="6">
    <location>
        <begin position="81"/>
        <end position="104"/>
    </location>
</feature>
<evidence type="ECO:0000256" key="1">
    <source>
        <dbReference type="ARBA" id="ARBA00004651"/>
    </source>
</evidence>
<keyword evidence="2" id="KW-1003">Cell membrane</keyword>
<feature type="transmembrane region" description="Helical" evidence="6">
    <location>
        <begin position="220"/>
        <end position="240"/>
    </location>
</feature>
<evidence type="ECO:0000313" key="7">
    <source>
        <dbReference type="EMBL" id="NNG35835.1"/>
    </source>
</evidence>
<dbReference type="Proteomes" id="UP000562984">
    <property type="component" value="Unassembled WGS sequence"/>
</dbReference>
<keyword evidence="5 6" id="KW-0472">Membrane</keyword>
<name>A0A849A5N2_9ACTN</name>
<feature type="transmembrane region" description="Helical" evidence="6">
    <location>
        <begin position="260"/>
        <end position="284"/>
    </location>
</feature>
<evidence type="ECO:0000256" key="5">
    <source>
        <dbReference type="ARBA" id="ARBA00023136"/>
    </source>
</evidence>
<evidence type="ECO:0000256" key="6">
    <source>
        <dbReference type="SAM" id="Phobius"/>
    </source>
</evidence>
<feature type="transmembrane region" description="Helical" evidence="6">
    <location>
        <begin position="34"/>
        <end position="60"/>
    </location>
</feature>
<organism evidence="7 8">
    <name type="scientific">Nakamurella aerolata</name>
    <dbReference type="NCBI Taxonomy" id="1656892"/>
    <lineage>
        <taxon>Bacteria</taxon>
        <taxon>Bacillati</taxon>
        <taxon>Actinomycetota</taxon>
        <taxon>Actinomycetes</taxon>
        <taxon>Nakamurellales</taxon>
        <taxon>Nakamurellaceae</taxon>
        <taxon>Nakamurella</taxon>
    </lineage>
</organism>
<feature type="transmembrane region" description="Helical" evidence="6">
    <location>
        <begin position="390"/>
        <end position="411"/>
    </location>
</feature>
<dbReference type="InterPro" id="IPR050833">
    <property type="entry name" value="Poly_Biosynth_Transport"/>
</dbReference>
<keyword evidence="8" id="KW-1185">Reference proteome</keyword>
<evidence type="ECO:0000256" key="4">
    <source>
        <dbReference type="ARBA" id="ARBA00022989"/>
    </source>
</evidence>
<feature type="transmembrane region" description="Helical" evidence="6">
    <location>
        <begin position="148"/>
        <end position="166"/>
    </location>
</feature>
<evidence type="ECO:0000256" key="3">
    <source>
        <dbReference type="ARBA" id="ARBA00022692"/>
    </source>
</evidence>
<gene>
    <name evidence="7" type="ORF">HKD39_08960</name>
</gene>
<dbReference type="GO" id="GO:0005886">
    <property type="term" value="C:plasma membrane"/>
    <property type="evidence" value="ECO:0007669"/>
    <property type="project" value="UniProtKB-SubCell"/>
</dbReference>